<dbReference type="AlphaFoldDB" id="A0ABC8WBG1"/>
<keyword evidence="3" id="KW-1185">Reference proteome</keyword>
<proteinExistence type="predicted"/>
<dbReference type="InterPro" id="IPR036047">
    <property type="entry name" value="F-box-like_dom_sf"/>
</dbReference>
<name>A0ABC8WBG1_9POAL</name>
<accession>A0ABC8WBG1</accession>
<feature type="domain" description="F-box" evidence="1">
    <location>
        <begin position="13"/>
        <end position="53"/>
    </location>
</feature>
<protein>
    <recommendedName>
        <fullName evidence="1">F-box domain-containing protein</fullName>
    </recommendedName>
</protein>
<dbReference type="PANTHER" id="PTHR31672:SF2">
    <property type="entry name" value="F-BOX DOMAIN-CONTAINING PROTEIN"/>
    <property type="match status" value="1"/>
</dbReference>
<gene>
    <name evidence="2" type="ORF">URODEC1_LOCUS11035</name>
</gene>
<reference evidence="2 3" key="2">
    <citation type="submission" date="2024-10" db="EMBL/GenBank/DDBJ databases">
        <authorList>
            <person name="Ryan C."/>
        </authorList>
    </citation>
    <scope>NUCLEOTIDE SEQUENCE [LARGE SCALE GENOMIC DNA]</scope>
</reference>
<evidence type="ECO:0000313" key="3">
    <source>
        <dbReference type="Proteomes" id="UP001497457"/>
    </source>
</evidence>
<dbReference type="Pfam" id="PF00646">
    <property type="entry name" value="F-box"/>
    <property type="match status" value="1"/>
</dbReference>
<organism evidence="2 3">
    <name type="scientific">Urochloa decumbens</name>
    <dbReference type="NCBI Taxonomy" id="240449"/>
    <lineage>
        <taxon>Eukaryota</taxon>
        <taxon>Viridiplantae</taxon>
        <taxon>Streptophyta</taxon>
        <taxon>Embryophyta</taxon>
        <taxon>Tracheophyta</taxon>
        <taxon>Spermatophyta</taxon>
        <taxon>Magnoliopsida</taxon>
        <taxon>Liliopsida</taxon>
        <taxon>Poales</taxon>
        <taxon>Poaceae</taxon>
        <taxon>PACMAD clade</taxon>
        <taxon>Panicoideae</taxon>
        <taxon>Panicodae</taxon>
        <taxon>Paniceae</taxon>
        <taxon>Melinidinae</taxon>
        <taxon>Urochloa</taxon>
    </lineage>
</organism>
<dbReference type="InterPro" id="IPR050796">
    <property type="entry name" value="SCF_F-box_component"/>
</dbReference>
<sequence>MLGRQPRPLLQLHDEVVVDEILTRLPPGDAVRCRAVCRAWNAALTSERFLLAHRARSAAARQPELLFSVPAAGGGGTSLYTCTLRGDGCAARELLTLAAAAASSEQCCYYVCNLSTSEHVALPPCERQAATVQPPIPPMRIGMAGNNCLRFPPWSPLELSSTGLGAATGGEHKVVRLFKSHPTGEASCDVCTREGGSGWRWRPCAGRVPPPAAGFVACLPPVSLGGSLYWLLANNNNQQQQQQPPIIMSLSVGAEQFGWVHMPPLLARRIGNLTDLDGSLCAVADLRFDAERYALFTWTGSGTSSSSWSMRCSINLQSLPPAISDEFVDEQLVIPLCTAAGKLLLSTGRHKVFAYDPERLTMERVFYAREFVHVPRDARLLLNVGLHEESIATVHQHGGGNSRLQVKMGTTVVARRKVPHDEYRDRHFSRLRDLFKDLAAGLPLNAATNC</sequence>
<evidence type="ECO:0000259" key="1">
    <source>
        <dbReference type="SMART" id="SM00256"/>
    </source>
</evidence>
<dbReference type="InterPro" id="IPR001810">
    <property type="entry name" value="F-box_dom"/>
</dbReference>
<dbReference type="Gene3D" id="1.20.1280.50">
    <property type="match status" value="1"/>
</dbReference>
<reference evidence="3" key="1">
    <citation type="submission" date="2024-06" db="EMBL/GenBank/DDBJ databases">
        <authorList>
            <person name="Ryan C."/>
        </authorList>
    </citation>
    <scope>NUCLEOTIDE SEQUENCE [LARGE SCALE GENOMIC DNA]</scope>
</reference>
<dbReference type="EMBL" id="OZ075121">
    <property type="protein sequence ID" value="CAL4904292.1"/>
    <property type="molecule type" value="Genomic_DNA"/>
</dbReference>
<evidence type="ECO:0000313" key="2">
    <source>
        <dbReference type="EMBL" id="CAL4904292.1"/>
    </source>
</evidence>
<dbReference type="Proteomes" id="UP001497457">
    <property type="component" value="Chromosome 11b"/>
</dbReference>
<dbReference type="PANTHER" id="PTHR31672">
    <property type="entry name" value="BNACNNG10540D PROTEIN"/>
    <property type="match status" value="1"/>
</dbReference>
<dbReference type="SMART" id="SM00256">
    <property type="entry name" value="FBOX"/>
    <property type="match status" value="1"/>
</dbReference>
<dbReference type="SUPFAM" id="SSF81383">
    <property type="entry name" value="F-box domain"/>
    <property type="match status" value="1"/>
</dbReference>